<organism evidence="1 2">
    <name type="scientific">Daphnia pulex</name>
    <name type="common">Water flea</name>
    <dbReference type="NCBI Taxonomy" id="6669"/>
    <lineage>
        <taxon>Eukaryota</taxon>
        <taxon>Metazoa</taxon>
        <taxon>Ecdysozoa</taxon>
        <taxon>Arthropoda</taxon>
        <taxon>Crustacea</taxon>
        <taxon>Branchiopoda</taxon>
        <taxon>Diplostraca</taxon>
        <taxon>Cladocera</taxon>
        <taxon>Anomopoda</taxon>
        <taxon>Daphniidae</taxon>
        <taxon>Daphnia</taxon>
    </lineage>
</organism>
<dbReference type="AlphaFoldDB" id="E9FZ90"/>
<dbReference type="InParanoid" id="E9FZ90"/>
<dbReference type="HOGENOM" id="CLU_2815052_0_0_1"/>
<keyword evidence="2" id="KW-1185">Reference proteome</keyword>
<evidence type="ECO:0000313" key="1">
    <source>
        <dbReference type="EMBL" id="EFX87013.1"/>
    </source>
</evidence>
<dbReference type="Proteomes" id="UP000000305">
    <property type="component" value="Unassembled WGS sequence"/>
</dbReference>
<accession>E9FZ90</accession>
<protein>
    <submittedName>
        <fullName evidence="1">Uncharacterized protein</fullName>
    </submittedName>
</protein>
<gene>
    <name evidence="1" type="ORF">DAPPUDRAFT_235864</name>
</gene>
<reference evidence="1 2" key="1">
    <citation type="journal article" date="2011" name="Science">
        <title>The ecoresponsive genome of Daphnia pulex.</title>
        <authorList>
            <person name="Colbourne J.K."/>
            <person name="Pfrender M.E."/>
            <person name="Gilbert D."/>
            <person name="Thomas W.K."/>
            <person name="Tucker A."/>
            <person name="Oakley T.H."/>
            <person name="Tokishita S."/>
            <person name="Aerts A."/>
            <person name="Arnold G.J."/>
            <person name="Basu M.K."/>
            <person name="Bauer D.J."/>
            <person name="Caceres C.E."/>
            <person name="Carmel L."/>
            <person name="Casola C."/>
            <person name="Choi J.H."/>
            <person name="Detter J.C."/>
            <person name="Dong Q."/>
            <person name="Dusheyko S."/>
            <person name="Eads B.D."/>
            <person name="Frohlich T."/>
            <person name="Geiler-Samerotte K.A."/>
            <person name="Gerlach D."/>
            <person name="Hatcher P."/>
            <person name="Jogdeo S."/>
            <person name="Krijgsveld J."/>
            <person name="Kriventseva E.V."/>
            <person name="Kultz D."/>
            <person name="Laforsch C."/>
            <person name="Lindquist E."/>
            <person name="Lopez J."/>
            <person name="Manak J.R."/>
            <person name="Muller J."/>
            <person name="Pangilinan J."/>
            <person name="Patwardhan R.P."/>
            <person name="Pitluck S."/>
            <person name="Pritham E.J."/>
            <person name="Rechtsteiner A."/>
            <person name="Rho M."/>
            <person name="Rogozin I.B."/>
            <person name="Sakarya O."/>
            <person name="Salamov A."/>
            <person name="Schaack S."/>
            <person name="Shapiro H."/>
            <person name="Shiga Y."/>
            <person name="Skalitzky C."/>
            <person name="Smith Z."/>
            <person name="Souvorov A."/>
            <person name="Sung W."/>
            <person name="Tang Z."/>
            <person name="Tsuchiya D."/>
            <person name="Tu H."/>
            <person name="Vos H."/>
            <person name="Wang M."/>
            <person name="Wolf Y.I."/>
            <person name="Yamagata H."/>
            <person name="Yamada T."/>
            <person name="Ye Y."/>
            <person name="Shaw J.R."/>
            <person name="Andrews J."/>
            <person name="Crease T.J."/>
            <person name="Tang H."/>
            <person name="Lucas S.M."/>
            <person name="Robertson H.M."/>
            <person name="Bork P."/>
            <person name="Koonin E.V."/>
            <person name="Zdobnov E.M."/>
            <person name="Grigoriev I.V."/>
            <person name="Lynch M."/>
            <person name="Boore J.L."/>
        </authorList>
    </citation>
    <scope>NUCLEOTIDE SEQUENCE [LARGE SCALE GENOMIC DNA]</scope>
</reference>
<dbReference type="KEGG" id="dpx:DAPPUDRAFT_235864"/>
<name>E9FZ90_DAPPU</name>
<sequence length="67" mass="7241">MLRKLEIGGSSFCQTGETAIAFDGGVAPLLKAFGRSLETLIGASVSFKNEDLFQLEKKPPILKELQT</sequence>
<dbReference type="OrthoDB" id="16120at2759"/>
<dbReference type="EMBL" id="GL732528">
    <property type="protein sequence ID" value="EFX87013.1"/>
    <property type="molecule type" value="Genomic_DNA"/>
</dbReference>
<evidence type="ECO:0000313" key="2">
    <source>
        <dbReference type="Proteomes" id="UP000000305"/>
    </source>
</evidence>
<proteinExistence type="predicted"/>